<dbReference type="RefSeq" id="WP_106587041.1">
    <property type="nucleotide sequence ID" value="NZ_PYGA01000043.1"/>
</dbReference>
<dbReference type="InterPro" id="IPR057727">
    <property type="entry name" value="WCX_dom"/>
</dbReference>
<protein>
    <submittedName>
        <fullName evidence="5">Putative DNA-binding transcriptional regulator YafY</fullName>
    </submittedName>
</protein>
<sequence>MSTGTRLIELLGLLQNRRHWPSHELARRLGVSRRTLRRDIDGLQELGYPITATRGTGGGYQLSPGASLPPLVLSEDEAAAIVIGLQEITSGASPTSADAALSAMTKIVQVLPVRIRRRIDSLRAVAVPARPPEERVDITDVASLTTVALACRDTETVEFAYRARTGETTVRTVHPHRIVRVENRLYLIAWDLDRADWRTFRVDRIGDPSRTGTTFAPRPLPADDPVEYVRARIGSMPARYPVRATVRAPAEQVREEIAHYGTVEPIDAASCRVHIAAESLDWATFCIGALEAPVVVHGPPEAVAYMRAWGRRLTAGTQETP</sequence>
<keyword evidence="6" id="KW-1185">Reference proteome</keyword>
<dbReference type="SMART" id="SM00420">
    <property type="entry name" value="HTH_DEOR"/>
    <property type="match status" value="1"/>
</dbReference>
<dbReference type="InterPro" id="IPR026881">
    <property type="entry name" value="WYL_dom"/>
</dbReference>
<dbReference type="Pfam" id="PF25583">
    <property type="entry name" value="WCX"/>
    <property type="match status" value="1"/>
</dbReference>
<evidence type="ECO:0000256" key="1">
    <source>
        <dbReference type="ARBA" id="ARBA00023015"/>
    </source>
</evidence>
<dbReference type="PROSITE" id="PS00894">
    <property type="entry name" value="HTH_DEOR_1"/>
    <property type="match status" value="1"/>
</dbReference>
<dbReference type="PIRSF" id="PIRSF016838">
    <property type="entry name" value="PafC"/>
    <property type="match status" value="1"/>
</dbReference>
<reference evidence="5 6" key="1">
    <citation type="submission" date="2018-03" db="EMBL/GenBank/DDBJ databases">
        <title>Genomic Encyclopedia of Archaeal and Bacterial Type Strains, Phase II (KMG-II): from individual species to whole genera.</title>
        <authorList>
            <person name="Goeker M."/>
        </authorList>
    </citation>
    <scope>NUCLEOTIDE SEQUENCE [LARGE SCALE GENOMIC DNA]</scope>
    <source>
        <strain evidence="5 6">DSM 45312</strain>
    </source>
</reference>
<dbReference type="EMBL" id="PYGA01000043">
    <property type="protein sequence ID" value="PSK82246.1"/>
    <property type="molecule type" value="Genomic_DNA"/>
</dbReference>
<dbReference type="PROSITE" id="PS52050">
    <property type="entry name" value="WYL"/>
    <property type="match status" value="1"/>
</dbReference>
<evidence type="ECO:0000313" key="6">
    <source>
        <dbReference type="Proteomes" id="UP000240542"/>
    </source>
</evidence>
<evidence type="ECO:0000256" key="3">
    <source>
        <dbReference type="ARBA" id="ARBA00023163"/>
    </source>
</evidence>
<dbReference type="Pfam" id="PF08279">
    <property type="entry name" value="HTH_11"/>
    <property type="match status" value="1"/>
</dbReference>
<evidence type="ECO:0000256" key="2">
    <source>
        <dbReference type="ARBA" id="ARBA00023125"/>
    </source>
</evidence>
<keyword evidence="1" id="KW-0805">Transcription regulation</keyword>
<proteinExistence type="predicted"/>
<dbReference type="Gene3D" id="1.10.10.10">
    <property type="entry name" value="Winged helix-like DNA-binding domain superfamily/Winged helix DNA-binding domain"/>
    <property type="match status" value="1"/>
</dbReference>
<dbReference type="PANTHER" id="PTHR34580">
    <property type="match status" value="1"/>
</dbReference>
<dbReference type="GO" id="GO:0003700">
    <property type="term" value="F:DNA-binding transcription factor activity"/>
    <property type="evidence" value="ECO:0007669"/>
    <property type="project" value="InterPro"/>
</dbReference>
<name>A0A2P8CBA9_9ACTN</name>
<dbReference type="InterPro" id="IPR051534">
    <property type="entry name" value="CBASS_pafABC_assoc_protein"/>
</dbReference>
<organism evidence="5 6">
    <name type="scientific">Murinocardiopsis flavida</name>
    <dbReference type="NCBI Taxonomy" id="645275"/>
    <lineage>
        <taxon>Bacteria</taxon>
        <taxon>Bacillati</taxon>
        <taxon>Actinomycetota</taxon>
        <taxon>Actinomycetes</taxon>
        <taxon>Streptosporangiales</taxon>
        <taxon>Nocardiopsidaceae</taxon>
        <taxon>Murinocardiopsis</taxon>
    </lineage>
</organism>
<dbReference type="Pfam" id="PF13280">
    <property type="entry name" value="WYL"/>
    <property type="match status" value="1"/>
</dbReference>
<keyword evidence="2 5" id="KW-0238">DNA-binding</keyword>
<gene>
    <name evidence="5" type="ORF">CLV63_14316</name>
</gene>
<dbReference type="OrthoDB" id="3616433at2"/>
<comment type="caution">
    <text evidence="5">The sequence shown here is derived from an EMBL/GenBank/DDBJ whole genome shotgun (WGS) entry which is preliminary data.</text>
</comment>
<dbReference type="InterPro" id="IPR013196">
    <property type="entry name" value="HTH_11"/>
</dbReference>
<evidence type="ECO:0000313" key="5">
    <source>
        <dbReference type="EMBL" id="PSK82246.1"/>
    </source>
</evidence>
<evidence type="ECO:0000259" key="4">
    <source>
        <dbReference type="PROSITE" id="PS51000"/>
    </source>
</evidence>
<dbReference type="PANTHER" id="PTHR34580:SF3">
    <property type="entry name" value="PROTEIN PAFB"/>
    <property type="match status" value="1"/>
</dbReference>
<dbReference type="InterPro" id="IPR036388">
    <property type="entry name" value="WH-like_DNA-bd_sf"/>
</dbReference>
<dbReference type="Proteomes" id="UP000240542">
    <property type="component" value="Unassembled WGS sequence"/>
</dbReference>
<dbReference type="InterPro" id="IPR001034">
    <property type="entry name" value="DeoR_HTH"/>
</dbReference>
<dbReference type="GO" id="GO:0003677">
    <property type="term" value="F:DNA binding"/>
    <property type="evidence" value="ECO:0007669"/>
    <property type="project" value="UniProtKB-KW"/>
</dbReference>
<dbReference type="InterPro" id="IPR036390">
    <property type="entry name" value="WH_DNA-bd_sf"/>
</dbReference>
<feature type="domain" description="HTH deoR-type" evidence="4">
    <location>
        <begin position="3"/>
        <end position="61"/>
    </location>
</feature>
<dbReference type="SUPFAM" id="SSF46785">
    <property type="entry name" value="Winged helix' DNA-binding domain"/>
    <property type="match status" value="1"/>
</dbReference>
<keyword evidence="3" id="KW-0804">Transcription</keyword>
<accession>A0A2P8CBA9</accession>
<dbReference type="InterPro" id="IPR028349">
    <property type="entry name" value="PafC-like"/>
</dbReference>
<dbReference type="InterPro" id="IPR018356">
    <property type="entry name" value="Tscrpt_reg_HTH_DeoR_CS"/>
</dbReference>
<dbReference type="AlphaFoldDB" id="A0A2P8CBA9"/>
<dbReference type="PROSITE" id="PS51000">
    <property type="entry name" value="HTH_DEOR_2"/>
    <property type="match status" value="1"/>
</dbReference>